<dbReference type="InterPro" id="IPR006260">
    <property type="entry name" value="TonB/TolA_C"/>
</dbReference>
<dbReference type="AlphaFoldDB" id="A0A948RUF3"/>
<dbReference type="Proteomes" id="UP000777784">
    <property type="component" value="Unassembled WGS sequence"/>
</dbReference>
<comment type="caution">
    <text evidence="7">The sequence shown here is derived from an EMBL/GenBank/DDBJ whole genome shotgun (WGS) entry which is preliminary data.</text>
</comment>
<feature type="transmembrane region" description="Helical" evidence="5">
    <location>
        <begin position="22"/>
        <end position="44"/>
    </location>
</feature>
<keyword evidence="2 5" id="KW-0812">Transmembrane</keyword>
<sequence length="210" mass="22896">MNAASFCHGLPFRYDHIYPRRILVGFLTGLGLHAIACFVAPPYVHPVIPIQEPPAGFIIPSEVIIPPPPKPISRPVPPGAGNQGELVPVLDDDPMPPLESLPVPPAPPAEGGYSPDGVFIVISNRPELLHIIPPAYPEIALEMGWAGRVHVEILVGEEGKVKAVRFPYREAPEMIEEAIRSAVLKWIFRPALSGNRPVSVWVPQVIEFGF</sequence>
<reference evidence="7" key="1">
    <citation type="submission" date="2021-05" db="EMBL/GenBank/DDBJ databases">
        <title>Energy efficiency and biological interactions define the core microbiome of deep oligotrophic groundwater.</title>
        <authorList>
            <person name="Mehrshad M."/>
            <person name="Lopez-Fernandez M."/>
            <person name="Bell E."/>
            <person name="Bernier-Latmani R."/>
            <person name="Bertilsson S."/>
            <person name="Dopson M."/>
        </authorList>
    </citation>
    <scope>NUCLEOTIDE SEQUENCE</scope>
    <source>
        <strain evidence="7">Modern_marine.mb.64</strain>
    </source>
</reference>
<organism evidence="7 8">
    <name type="scientific">Eiseniibacteriota bacterium</name>
    <dbReference type="NCBI Taxonomy" id="2212470"/>
    <lineage>
        <taxon>Bacteria</taxon>
        <taxon>Candidatus Eiseniibacteriota</taxon>
    </lineage>
</organism>
<evidence type="ECO:0000256" key="5">
    <source>
        <dbReference type="SAM" id="Phobius"/>
    </source>
</evidence>
<evidence type="ECO:0000256" key="3">
    <source>
        <dbReference type="ARBA" id="ARBA00022989"/>
    </source>
</evidence>
<evidence type="ECO:0000313" key="8">
    <source>
        <dbReference type="Proteomes" id="UP000777784"/>
    </source>
</evidence>
<dbReference type="SUPFAM" id="SSF74653">
    <property type="entry name" value="TolA/TonB C-terminal domain"/>
    <property type="match status" value="1"/>
</dbReference>
<keyword evidence="4 5" id="KW-0472">Membrane</keyword>
<comment type="subcellular location">
    <subcellularLocation>
        <location evidence="1">Membrane</location>
        <topology evidence="1">Single-pass membrane protein</topology>
    </subcellularLocation>
</comment>
<dbReference type="PROSITE" id="PS52015">
    <property type="entry name" value="TONB_CTD"/>
    <property type="match status" value="1"/>
</dbReference>
<dbReference type="InterPro" id="IPR037682">
    <property type="entry name" value="TonB_C"/>
</dbReference>
<proteinExistence type="predicted"/>
<evidence type="ECO:0000256" key="4">
    <source>
        <dbReference type="ARBA" id="ARBA00023136"/>
    </source>
</evidence>
<keyword evidence="3 5" id="KW-1133">Transmembrane helix</keyword>
<dbReference type="EMBL" id="JAHJDP010000019">
    <property type="protein sequence ID" value="MBU2689894.1"/>
    <property type="molecule type" value="Genomic_DNA"/>
</dbReference>
<protein>
    <submittedName>
        <fullName evidence="7">Energy transducer TonB</fullName>
    </submittedName>
</protein>
<dbReference type="GO" id="GO:0016020">
    <property type="term" value="C:membrane"/>
    <property type="evidence" value="ECO:0007669"/>
    <property type="project" value="UniProtKB-SubCell"/>
</dbReference>
<evidence type="ECO:0000256" key="2">
    <source>
        <dbReference type="ARBA" id="ARBA00022692"/>
    </source>
</evidence>
<feature type="domain" description="TonB C-terminal" evidence="6">
    <location>
        <begin position="121"/>
        <end position="210"/>
    </location>
</feature>
<dbReference type="Pfam" id="PF03544">
    <property type="entry name" value="TonB_C"/>
    <property type="match status" value="1"/>
</dbReference>
<accession>A0A948RUF3</accession>
<dbReference type="Gene3D" id="3.30.1150.10">
    <property type="match status" value="1"/>
</dbReference>
<evidence type="ECO:0000313" key="7">
    <source>
        <dbReference type="EMBL" id="MBU2689894.1"/>
    </source>
</evidence>
<evidence type="ECO:0000256" key="1">
    <source>
        <dbReference type="ARBA" id="ARBA00004167"/>
    </source>
</evidence>
<evidence type="ECO:0000259" key="6">
    <source>
        <dbReference type="PROSITE" id="PS52015"/>
    </source>
</evidence>
<gene>
    <name evidence="7" type="ORF">KJ970_03130</name>
</gene>
<name>A0A948RUF3_UNCEI</name>
<dbReference type="GO" id="GO:0055085">
    <property type="term" value="P:transmembrane transport"/>
    <property type="evidence" value="ECO:0007669"/>
    <property type="project" value="InterPro"/>
</dbReference>
<dbReference type="NCBIfam" id="TIGR01352">
    <property type="entry name" value="tonB_Cterm"/>
    <property type="match status" value="1"/>
</dbReference>